<evidence type="ECO:0000256" key="1">
    <source>
        <dbReference type="SAM" id="MobiDB-lite"/>
    </source>
</evidence>
<dbReference type="AlphaFoldDB" id="A0A840Z226"/>
<evidence type="ECO:0000313" key="3">
    <source>
        <dbReference type="Proteomes" id="UP000554342"/>
    </source>
</evidence>
<sequence length="294" mass="31552">MRTMLIAVAIAFCVGVAAMASGYYLWTGGWQARSVQPAPSHDTTAAAQTPEPLNPPSEDVATLNSLATREAVLANQMAALEQRLSNVDSNSRVASTFATRAEGLMVAFASRRAIDRGLPLTYLEGQLRERFAATQPRAVAIVITAAHNPVTLEDLRLALETIGPNLLRKEGARGWWSSVRRELSQLVIIRHSSTPDPRAGERLQRAKRMLDAGNVQGSLGEVMQMPGANEATSWIRAARRYILARKALDAIEATALEGPEVVQSPQPAPQNQSAPATGAPSATTDTTTNPQPQD</sequence>
<evidence type="ECO:0000313" key="2">
    <source>
        <dbReference type="EMBL" id="MBB5719849.1"/>
    </source>
</evidence>
<keyword evidence="3" id="KW-1185">Reference proteome</keyword>
<proteinExistence type="predicted"/>
<gene>
    <name evidence="2" type="ORF">FHR23_002805</name>
</gene>
<dbReference type="Proteomes" id="UP000554342">
    <property type="component" value="Unassembled WGS sequence"/>
</dbReference>
<dbReference type="EMBL" id="JACIJI010000006">
    <property type="protein sequence ID" value="MBB5719849.1"/>
    <property type="molecule type" value="Genomic_DNA"/>
</dbReference>
<feature type="compositionally biased region" description="Low complexity" evidence="1">
    <location>
        <begin position="263"/>
        <end position="294"/>
    </location>
</feature>
<reference evidence="2 3" key="1">
    <citation type="submission" date="2020-08" db="EMBL/GenBank/DDBJ databases">
        <title>Genomic Encyclopedia of Type Strains, Phase IV (KMG-IV): sequencing the most valuable type-strain genomes for metagenomic binning, comparative biology and taxonomic classification.</title>
        <authorList>
            <person name="Goeker M."/>
        </authorList>
    </citation>
    <scope>NUCLEOTIDE SEQUENCE [LARGE SCALE GENOMIC DNA]</scope>
    <source>
        <strain evidence="2 3">DSM 27203</strain>
    </source>
</reference>
<dbReference type="RefSeq" id="WP_184005155.1">
    <property type="nucleotide sequence ID" value="NZ_JACIJI010000006.1"/>
</dbReference>
<organism evidence="2 3">
    <name type="scientific">Stakelama sediminis</name>
    <dbReference type="NCBI Taxonomy" id="463200"/>
    <lineage>
        <taxon>Bacteria</taxon>
        <taxon>Pseudomonadati</taxon>
        <taxon>Pseudomonadota</taxon>
        <taxon>Alphaproteobacteria</taxon>
        <taxon>Sphingomonadales</taxon>
        <taxon>Sphingomonadaceae</taxon>
        <taxon>Stakelama</taxon>
    </lineage>
</organism>
<comment type="caution">
    <text evidence="2">The sequence shown here is derived from an EMBL/GenBank/DDBJ whole genome shotgun (WGS) entry which is preliminary data.</text>
</comment>
<protein>
    <recommendedName>
        <fullName evidence="4">Inner membrane protein</fullName>
    </recommendedName>
</protein>
<accession>A0A840Z226</accession>
<feature type="region of interest" description="Disordered" evidence="1">
    <location>
        <begin position="258"/>
        <end position="294"/>
    </location>
</feature>
<name>A0A840Z226_9SPHN</name>
<feature type="region of interest" description="Disordered" evidence="1">
    <location>
        <begin position="36"/>
        <end position="57"/>
    </location>
</feature>
<evidence type="ECO:0008006" key="4">
    <source>
        <dbReference type="Google" id="ProtNLM"/>
    </source>
</evidence>